<evidence type="ECO:0000256" key="2">
    <source>
        <dbReference type="SAM" id="MobiDB-lite"/>
    </source>
</evidence>
<dbReference type="EMBL" id="SORF01000001">
    <property type="protein sequence ID" value="TDY51262.1"/>
    <property type="molecule type" value="Genomic_DNA"/>
</dbReference>
<feature type="compositionally biased region" description="Basic and acidic residues" evidence="2">
    <location>
        <begin position="252"/>
        <end position="263"/>
    </location>
</feature>
<feature type="region of interest" description="Disordered" evidence="2">
    <location>
        <begin position="292"/>
        <end position="312"/>
    </location>
</feature>
<name>A0A4R8LVT4_9BACL</name>
<sequence>MHDEYNRIPSNLVERNVMYHKDREGTLVKTLEGMQALDVATRYGITLYDTYYGNEVTVAEARQFIESRRDPSTFILKDWPDTESEAEDVLLMHIYRALKENQIHSGRVDLLLDKGPGPRINLAAAELAALRLGDRRILEVEDKDDGVYYHVPQTTYLTQEFLGKLSEFVCDECRHMDLTGPFHETCLHSLIDAIRRGQFAFEDIAEERPGEGETPLSRLFQGNLGQWSRRVSETKSKLQKAWKARRKAVVTKAEKHRDNRGTVESDPDWPTISVPHRTLEDLQQTRLAARAEQRHDESSIHPQTSESWRQEPMVDAVSPGSFDGDMEVASVPADSTANQRERISKKELIAYLQRIEIVDESGEQLRQLADLRQRCIELEALLESANTRYDRLRGECEHWKAKCDDLQKDMDTVLQAMQIARKHASQERDGSPL</sequence>
<keyword evidence="1" id="KW-0175">Coiled coil</keyword>
<accession>A0A4R8LVT4</accession>
<feature type="region of interest" description="Disordered" evidence="2">
    <location>
        <begin position="250"/>
        <end position="273"/>
    </location>
</feature>
<feature type="coiled-coil region" evidence="1">
    <location>
        <begin position="368"/>
        <end position="409"/>
    </location>
</feature>
<evidence type="ECO:0000313" key="3">
    <source>
        <dbReference type="EMBL" id="TDY51262.1"/>
    </source>
</evidence>
<evidence type="ECO:0000313" key="4">
    <source>
        <dbReference type="Proteomes" id="UP000294581"/>
    </source>
</evidence>
<proteinExistence type="predicted"/>
<organism evidence="3 4">
    <name type="scientific">Alicyclobacillus sacchari</name>
    <dbReference type="NCBI Taxonomy" id="392010"/>
    <lineage>
        <taxon>Bacteria</taxon>
        <taxon>Bacillati</taxon>
        <taxon>Bacillota</taxon>
        <taxon>Bacilli</taxon>
        <taxon>Bacillales</taxon>
        <taxon>Alicyclobacillaceae</taxon>
        <taxon>Alicyclobacillus</taxon>
    </lineage>
</organism>
<protein>
    <submittedName>
        <fullName evidence="3">Uncharacterized protein</fullName>
    </submittedName>
</protein>
<dbReference type="Proteomes" id="UP000294581">
    <property type="component" value="Unassembled WGS sequence"/>
</dbReference>
<dbReference type="AlphaFoldDB" id="A0A4R8LVT4"/>
<reference evidence="3 4" key="1">
    <citation type="submission" date="2019-03" db="EMBL/GenBank/DDBJ databases">
        <title>Genomic Encyclopedia of Type Strains, Phase IV (KMG-IV): sequencing the most valuable type-strain genomes for metagenomic binning, comparative biology and taxonomic classification.</title>
        <authorList>
            <person name="Goeker M."/>
        </authorList>
    </citation>
    <scope>NUCLEOTIDE SEQUENCE [LARGE SCALE GENOMIC DNA]</scope>
    <source>
        <strain evidence="3 4">DSM 17974</strain>
    </source>
</reference>
<gene>
    <name evidence="3" type="ORF">C7445_101263</name>
</gene>
<keyword evidence="4" id="KW-1185">Reference proteome</keyword>
<evidence type="ECO:0000256" key="1">
    <source>
        <dbReference type="SAM" id="Coils"/>
    </source>
</evidence>
<comment type="caution">
    <text evidence="3">The sequence shown here is derived from an EMBL/GenBank/DDBJ whole genome shotgun (WGS) entry which is preliminary data.</text>
</comment>